<sequence>MIYINNTPKYPKCMQKKPFHHLHIIISMAITPLTFISFLILTSLTTITSATEHHHPQIKHVTPSSSDQIRQACKATRNLTLCESSFSRSSNITKPTDIIQTALSMSLNNIHTAQAKVQEILKTSTNNPNRTTAAKNCMEHLRNSEYRIKSTLEALPQGKIKDARAWTSAGFAYQYDCWSGLKYVNDTKIVVDTMSFIATFLISYTSNALSMIRAYDVFGDNTTLWGPPKTERDGFWEKGEGGGHGLRVPVGLKVDVTVCKGAGGGCKYKTVQEAVNVAPDWGGGRQFVILVKAGVYKETVRVGLEKQNVVILGEGMGKTLITGDMNVGQSGVSTYNTATVGVLGDGFMASNLTFENTAGPDAHQAVAFRTSSDRSIMENCEFLGNQDTLYTNTLRQFFKSCRIEGNVDFIFGNSATIFQDCTILVRPRQVEAEKGEKNAVTAHARNDPAQSTGFVFRNCLINGTKEYMKLYNSNPKVHKTFLGRPWKDFSRTVFIGCTLEALIAPEGWMPWEGDFGLTTLYYGEYNNTGKGADTTRRVEWSSQIPHKHVNVYDITNFIQGDQWKLRS</sequence>
<dbReference type="PANTHER" id="PTHR31707">
    <property type="entry name" value="PECTINESTERASE"/>
    <property type="match status" value="1"/>
</dbReference>
<keyword evidence="10" id="KW-1015">Disulfide bond</keyword>
<dbReference type="InterPro" id="IPR012334">
    <property type="entry name" value="Pectin_lyas_fold"/>
</dbReference>
<proteinExistence type="inferred from homology"/>
<keyword evidence="12" id="KW-0961">Cell wall biogenesis/degradation</keyword>
<evidence type="ECO:0000256" key="13">
    <source>
        <dbReference type="ARBA" id="ARBA00047928"/>
    </source>
</evidence>
<dbReference type="SUPFAM" id="SSF101148">
    <property type="entry name" value="Plant invertase/pectin methylesterase inhibitor"/>
    <property type="match status" value="1"/>
</dbReference>
<keyword evidence="15" id="KW-1133">Transmembrane helix</keyword>
<dbReference type="Gene3D" id="2.160.20.10">
    <property type="entry name" value="Single-stranded right-handed beta-helix, Pectin lyase-like"/>
    <property type="match status" value="1"/>
</dbReference>
<dbReference type="Pfam" id="PF01095">
    <property type="entry name" value="Pectinesterase"/>
    <property type="match status" value="1"/>
</dbReference>
<dbReference type="GO" id="GO:0045490">
    <property type="term" value="P:pectin catabolic process"/>
    <property type="evidence" value="ECO:0007669"/>
    <property type="project" value="UniProtKB-UniPathway"/>
</dbReference>
<evidence type="ECO:0000256" key="12">
    <source>
        <dbReference type="ARBA" id="ARBA00023316"/>
    </source>
</evidence>
<comment type="function">
    <text evidence="14">Acts in the modification of cell walls via demethylesterification of cell wall pectin.</text>
</comment>
<dbReference type="Gene3D" id="1.20.140.40">
    <property type="entry name" value="Invertase/pectin methylesterase inhibitor family protein"/>
    <property type="match status" value="1"/>
</dbReference>
<evidence type="ECO:0000256" key="8">
    <source>
        <dbReference type="ARBA" id="ARBA00022801"/>
    </source>
</evidence>
<evidence type="ECO:0000256" key="9">
    <source>
        <dbReference type="ARBA" id="ARBA00023085"/>
    </source>
</evidence>
<dbReference type="UniPathway" id="UPA00545">
    <property type="reaction ID" value="UER00823"/>
</dbReference>
<keyword evidence="18" id="KW-1185">Reference proteome</keyword>
<dbReference type="FunFam" id="1.20.140.40:FF:000021">
    <property type="entry name" value="Probable pectinesterase/pectinesterase inhibitor 51"/>
    <property type="match status" value="1"/>
</dbReference>
<comment type="catalytic activity">
    <reaction evidence="13">
        <text>[(1-&gt;4)-alpha-D-galacturonosyl methyl ester](n) + n H2O = [(1-&gt;4)-alpha-D-galacturonosyl](n) + n methanol + n H(+)</text>
        <dbReference type="Rhea" id="RHEA:22380"/>
        <dbReference type="Rhea" id="RHEA-COMP:14570"/>
        <dbReference type="Rhea" id="RHEA-COMP:14573"/>
        <dbReference type="ChEBI" id="CHEBI:15377"/>
        <dbReference type="ChEBI" id="CHEBI:15378"/>
        <dbReference type="ChEBI" id="CHEBI:17790"/>
        <dbReference type="ChEBI" id="CHEBI:140522"/>
        <dbReference type="ChEBI" id="CHEBI:140523"/>
        <dbReference type="EC" id="3.1.1.11"/>
    </reaction>
</comment>
<dbReference type="NCBIfam" id="TIGR01614">
    <property type="entry name" value="PME_inhib"/>
    <property type="match status" value="1"/>
</dbReference>
<comment type="similarity">
    <text evidence="4">In the C-terminal section; belongs to the pectinesterase family.</text>
</comment>
<name>A0A2U1KW26_ARTAN</name>
<dbReference type="SMART" id="SM00856">
    <property type="entry name" value="PMEI"/>
    <property type="match status" value="1"/>
</dbReference>
<keyword evidence="9" id="KW-0063">Aspartyl esterase</keyword>
<dbReference type="OrthoDB" id="2019149at2759"/>
<keyword evidence="8" id="KW-0378">Hydrolase</keyword>
<dbReference type="Proteomes" id="UP000245207">
    <property type="component" value="Unassembled WGS sequence"/>
</dbReference>
<keyword evidence="15" id="KW-0812">Transmembrane</keyword>
<comment type="caution">
    <text evidence="17">The sequence shown here is derived from an EMBL/GenBank/DDBJ whole genome shotgun (WGS) entry which is preliminary data.</text>
</comment>
<evidence type="ECO:0000256" key="14">
    <source>
        <dbReference type="ARBA" id="ARBA00057335"/>
    </source>
</evidence>
<evidence type="ECO:0000256" key="6">
    <source>
        <dbReference type="ARBA" id="ARBA00022512"/>
    </source>
</evidence>
<dbReference type="SUPFAM" id="SSF51126">
    <property type="entry name" value="Pectin lyase-like"/>
    <property type="match status" value="1"/>
</dbReference>
<evidence type="ECO:0000256" key="3">
    <source>
        <dbReference type="ARBA" id="ARBA00006027"/>
    </source>
</evidence>
<comment type="similarity">
    <text evidence="3">In the N-terminal section; belongs to the PMEI family.</text>
</comment>
<keyword evidence="11" id="KW-0325">Glycoprotein</keyword>
<organism evidence="17 18">
    <name type="scientific">Artemisia annua</name>
    <name type="common">Sweet wormwood</name>
    <dbReference type="NCBI Taxonomy" id="35608"/>
    <lineage>
        <taxon>Eukaryota</taxon>
        <taxon>Viridiplantae</taxon>
        <taxon>Streptophyta</taxon>
        <taxon>Embryophyta</taxon>
        <taxon>Tracheophyta</taxon>
        <taxon>Spermatophyta</taxon>
        <taxon>Magnoliopsida</taxon>
        <taxon>eudicotyledons</taxon>
        <taxon>Gunneridae</taxon>
        <taxon>Pentapetalae</taxon>
        <taxon>asterids</taxon>
        <taxon>campanulids</taxon>
        <taxon>Asterales</taxon>
        <taxon>Asteraceae</taxon>
        <taxon>Asteroideae</taxon>
        <taxon>Anthemideae</taxon>
        <taxon>Artemisiinae</taxon>
        <taxon>Artemisia</taxon>
    </lineage>
</organism>
<keyword evidence="6" id="KW-0134">Cell wall</keyword>
<dbReference type="InterPro" id="IPR035513">
    <property type="entry name" value="Invertase/methylesterase_inhib"/>
</dbReference>
<comment type="subcellular location">
    <subcellularLocation>
        <location evidence="1">Secreted</location>
        <location evidence="1">Cell wall</location>
    </subcellularLocation>
</comment>
<dbReference type="EMBL" id="PKPP01013429">
    <property type="protein sequence ID" value="PWA40934.1"/>
    <property type="molecule type" value="Genomic_DNA"/>
</dbReference>
<evidence type="ECO:0000256" key="1">
    <source>
        <dbReference type="ARBA" id="ARBA00004191"/>
    </source>
</evidence>
<evidence type="ECO:0000256" key="10">
    <source>
        <dbReference type="ARBA" id="ARBA00023157"/>
    </source>
</evidence>
<feature type="transmembrane region" description="Helical" evidence="15">
    <location>
        <begin position="21"/>
        <end position="41"/>
    </location>
</feature>
<gene>
    <name evidence="17" type="ORF">CTI12_AA558090</name>
</gene>
<dbReference type="GO" id="GO:0030599">
    <property type="term" value="F:pectinesterase activity"/>
    <property type="evidence" value="ECO:0007669"/>
    <property type="project" value="UniProtKB-EC"/>
</dbReference>
<dbReference type="CDD" id="cd15798">
    <property type="entry name" value="PMEI-like_3"/>
    <property type="match status" value="1"/>
</dbReference>
<evidence type="ECO:0000256" key="4">
    <source>
        <dbReference type="ARBA" id="ARBA00007786"/>
    </source>
</evidence>
<dbReference type="InterPro" id="IPR011050">
    <property type="entry name" value="Pectin_lyase_fold/virulence"/>
</dbReference>
<evidence type="ECO:0000259" key="16">
    <source>
        <dbReference type="SMART" id="SM00856"/>
    </source>
</evidence>
<dbReference type="InterPro" id="IPR000070">
    <property type="entry name" value="Pectinesterase_cat"/>
</dbReference>
<evidence type="ECO:0000256" key="15">
    <source>
        <dbReference type="SAM" id="Phobius"/>
    </source>
</evidence>
<accession>A0A2U1KW26</accession>
<keyword evidence="15" id="KW-0472">Membrane</keyword>
<dbReference type="EC" id="3.1.1.11" evidence="5"/>
<evidence type="ECO:0000313" key="18">
    <source>
        <dbReference type="Proteomes" id="UP000245207"/>
    </source>
</evidence>
<evidence type="ECO:0000313" key="17">
    <source>
        <dbReference type="EMBL" id="PWA40934.1"/>
    </source>
</evidence>
<feature type="domain" description="Pectinesterase inhibitor" evidence="16">
    <location>
        <begin position="64"/>
        <end position="211"/>
    </location>
</feature>
<dbReference type="FunFam" id="2.160.20.10:FF:000029">
    <property type="entry name" value="Pectinesterase 4"/>
    <property type="match status" value="1"/>
</dbReference>
<dbReference type="InterPro" id="IPR006501">
    <property type="entry name" value="Pectinesterase_inhib_dom"/>
</dbReference>
<reference evidence="17 18" key="1">
    <citation type="journal article" date="2018" name="Mol. Plant">
        <title>The genome of Artemisia annua provides insight into the evolution of Asteraceae family and artemisinin biosynthesis.</title>
        <authorList>
            <person name="Shen Q."/>
            <person name="Zhang L."/>
            <person name="Liao Z."/>
            <person name="Wang S."/>
            <person name="Yan T."/>
            <person name="Shi P."/>
            <person name="Liu M."/>
            <person name="Fu X."/>
            <person name="Pan Q."/>
            <person name="Wang Y."/>
            <person name="Lv Z."/>
            <person name="Lu X."/>
            <person name="Zhang F."/>
            <person name="Jiang W."/>
            <person name="Ma Y."/>
            <person name="Chen M."/>
            <person name="Hao X."/>
            <person name="Li L."/>
            <person name="Tang Y."/>
            <person name="Lv G."/>
            <person name="Zhou Y."/>
            <person name="Sun X."/>
            <person name="Brodelius P.E."/>
            <person name="Rose J.K.C."/>
            <person name="Tang K."/>
        </authorList>
    </citation>
    <scope>NUCLEOTIDE SEQUENCE [LARGE SCALE GENOMIC DNA]</scope>
    <source>
        <strain evidence="18">cv. Huhao1</strain>
        <tissue evidence="17">Leaf</tissue>
    </source>
</reference>
<keyword evidence="7" id="KW-0964">Secreted</keyword>
<evidence type="ECO:0000256" key="7">
    <source>
        <dbReference type="ARBA" id="ARBA00022525"/>
    </source>
</evidence>
<evidence type="ECO:0000256" key="2">
    <source>
        <dbReference type="ARBA" id="ARBA00005184"/>
    </source>
</evidence>
<comment type="pathway">
    <text evidence="2">Glycan metabolism; pectin degradation; 2-dehydro-3-deoxy-D-gluconate from pectin: step 1/5.</text>
</comment>
<evidence type="ECO:0000256" key="11">
    <source>
        <dbReference type="ARBA" id="ARBA00023180"/>
    </source>
</evidence>
<dbReference type="STRING" id="35608.A0A2U1KW26"/>
<dbReference type="Pfam" id="PF04043">
    <property type="entry name" value="PMEI"/>
    <property type="match status" value="1"/>
</dbReference>
<dbReference type="AlphaFoldDB" id="A0A2U1KW26"/>
<evidence type="ECO:0000256" key="5">
    <source>
        <dbReference type="ARBA" id="ARBA00013229"/>
    </source>
</evidence>
<dbReference type="GO" id="GO:0004857">
    <property type="term" value="F:enzyme inhibitor activity"/>
    <property type="evidence" value="ECO:0007669"/>
    <property type="project" value="InterPro"/>
</dbReference>
<protein>
    <recommendedName>
        <fullName evidence="5">pectinesterase</fullName>
        <ecNumber evidence="5">3.1.1.11</ecNumber>
    </recommendedName>
</protein>
<dbReference type="GO" id="GO:0042545">
    <property type="term" value="P:cell wall modification"/>
    <property type="evidence" value="ECO:0007669"/>
    <property type="project" value="InterPro"/>
</dbReference>